<sequence length="374" mass="42100">MCFGVTFASNQLKTFQPQLNNGNAQFFSRDSLLRGQYNPRVNGQNPHTKDYSQSLSTTTDDVEKESVNGNIPAYTRDLLIHMQARPHVYGQVPYAKDYGRFSPTMTDYVVEGSVNGVCVEALPDTGSDDCVISSDFAYRLGQKPIRDTEKIIVLANNKTVQSPGMIEVLWKFANSQTPHYIKCWILPGCTKDLVLGFPFLETTETLTKFFHRVRKIKIATRLRSRLIGKQKRRVAGCLGARVTTAVADTGSDLMLVSLEYVQRYCLEMNTGWENCTEVELADGTSTWTCGIVKSAMWTIRESIVCDFHVLDGLAADVILCKDYLFDLNFFARHAGQFFDVDLDENISLLCGVRLIEARPYHLNKLSRELLKAGK</sequence>
<dbReference type="Pfam" id="PF13650">
    <property type="entry name" value="Asp_protease_2"/>
    <property type="match status" value="1"/>
</dbReference>
<dbReference type="EMBL" id="CAMGZC010001478">
    <property type="protein sequence ID" value="CAI0652912.1"/>
    <property type="molecule type" value="Genomic_DNA"/>
</dbReference>
<accession>A0A9W4S5Q9</accession>
<dbReference type="AlphaFoldDB" id="A0A9W4S5Q9"/>
<reference evidence="2" key="1">
    <citation type="submission" date="2022-08" db="EMBL/GenBank/DDBJ databases">
        <authorList>
            <person name="Giroux E."/>
            <person name="Giroux E."/>
        </authorList>
    </citation>
    <scope>NUCLEOTIDE SEQUENCE</scope>
    <source>
        <strain evidence="2">H1091258</strain>
    </source>
</reference>
<evidence type="ECO:0000256" key="1">
    <source>
        <dbReference type="SAM" id="MobiDB-lite"/>
    </source>
</evidence>
<comment type="caution">
    <text evidence="2">The sequence shown here is derived from an EMBL/GenBank/DDBJ whole genome shotgun (WGS) entry which is preliminary data.</text>
</comment>
<dbReference type="Gene3D" id="2.40.70.10">
    <property type="entry name" value="Acid Proteases"/>
    <property type="match status" value="2"/>
</dbReference>
<dbReference type="InterPro" id="IPR021109">
    <property type="entry name" value="Peptidase_aspartic_dom_sf"/>
</dbReference>
<gene>
    <name evidence="2" type="ORF">CGXH109_LOCUS121969</name>
</gene>
<evidence type="ECO:0000313" key="3">
    <source>
        <dbReference type="Proteomes" id="UP001152533"/>
    </source>
</evidence>
<proteinExistence type="predicted"/>
<feature type="region of interest" description="Disordered" evidence="1">
    <location>
        <begin position="40"/>
        <end position="64"/>
    </location>
</feature>
<name>A0A9W4S5Q9_9PEZI</name>
<dbReference type="CDD" id="cd00303">
    <property type="entry name" value="retropepsin_like"/>
    <property type="match status" value="2"/>
</dbReference>
<evidence type="ECO:0000313" key="2">
    <source>
        <dbReference type="EMBL" id="CAI0652912.1"/>
    </source>
</evidence>
<dbReference type="Proteomes" id="UP001152533">
    <property type="component" value="Unassembled WGS sequence"/>
</dbReference>
<organism evidence="2 3">
    <name type="scientific">Colletotrichum noveboracense</name>
    <dbReference type="NCBI Taxonomy" id="2664923"/>
    <lineage>
        <taxon>Eukaryota</taxon>
        <taxon>Fungi</taxon>
        <taxon>Dikarya</taxon>
        <taxon>Ascomycota</taxon>
        <taxon>Pezizomycotina</taxon>
        <taxon>Sordariomycetes</taxon>
        <taxon>Hypocreomycetidae</taxon>
        <taxon>Glomerellales</taxon>
        <taxon>Glomerellaceae</taxon>
        <taxon>Colletotrichum</taxon>
        <taxon>Colletotrichum gloeosporioides species complex</taxon>
    </lineage>
</organism>
<protein>
    <submittedName>
        <fullName evidence="2">Uncharacterized protein</fullName>
    </submittedName>
</protein>
<dbReference type="SUPFAM" id="SSF50630">
    <property type="entry name" value="Acid proteases"/>
    <property type="match status" value="1"/>
</dbReference>
<feature type="compositionally biased region" description="Polar residues" evidence="1">
    <location>
        <begin position="40"/>
        <end position="59"/>
    </location>
</feature>
<keyword evidence="3" id="KW-1185">Reference proteome</keyword>